<evidence type="ECO:0000313" key="2">
    <source>
        <dbReference type="EMBL" id="MQL81394.1"/>
    </source>
</evidence>
<dbReference type="EMBL" id="NMUH01000564">
    <property type="protein sequence ID" value="MQL81394.1"/>
    <property type="molecule type" value="Genomic_DNA"/>
</dbReference>
<organism evidence="2 3">
    <name type="scientific">Colocasia esculenta</name>
    <name type="common">Wild taro</name>
    <name type="synonym">Arum esculentum</name>
    <dbReference type="NCBI Taxonomy" id="4460"/>
    <lineage>
        <taxon>Eukaryota</taxon>
        <taxon>Viridiplantae</taxon>
        <taxon>Streptophyta</taxon>
        <taxon>Embryophyta</taxon>
        <taxon>Tracheophyta</taxon>
        <taxon>Spermatophyta</taxon>
        <taxon>Magnoliopsida</taxon>
        <taxon>Liliopsida</taxon>
        <taxon>Araceae</taxon>
        <taxon>Aroideae</taxon>
        <taxon>Colocasieae</taxon>
        <taxon>Colocasia</taxon>
    </lineage>
</organism>
<proteinExistence type="predicted"/>
<name>A0A843UHA9_COLES</name>
<feature type="signal peptide" evidence="1">
    <location>
        <begin position="1"/>
        <end position="15"/>
    </location>
</feature>
<evidence type="ECO:0008006" key="4">
    <source>
        <dbReference type="Google" id="ProtNLM"/>
    </source>
</evidence>
<comment type="caution">
    <text evidence="2">The sequence shown here is derived from an EMBL/GenBank/DDBJ whole genome shotgun (WGS) entry which is preliminary data.</text>
</comment>
<keyword evidence="3" id="KW-1185">Reference proteome</keyword>
<sequence>MVLVVLPRLFARCLALEGLSLSEVVSISWDPHPREPVEGGIRATSVLELAAHLRGKRGLDSGAESFVELSCLRLGCRGVRSAFLAHTRQSLVSLPLSALVPEPRSGVRREAAASPGCGVACVVCFYGGSVSPFAGVEAGARLASKARGLRVPLLAASGSGLVAVVVTLHGGYSLAVPSSCGRRWSGLGQTRASGGSRFSVLSVPWSHSWVPARDGTGVCCFPTWRCVRGSGVVLLVGPRPCRGLRWPCLRYDEHCFRFVPDSVGFCGSRVWDAEGFGVLSWCRPDSPLSHCLSLRWFWSHVVVSGVRPQLGQAAVLRVLCVSVAALSRPSWGCAEHCFRFVPNFVGFCGSRVCATTMIARNRTKSPDPKRQSFRFAQ</sequence>
<protein>
    <recommendedName>
        <fullName evidence="4">Secreted protein</fullName>
    </recommendedName>
</protein>
<feature type="non-terminal residue" evidence="2">
    <location>
        <position position="377"/>
    </location>
</feature>
<evidence type="ECO:0000256" key="1">
    <source>
        <dbReference type="SAM" id="SignalP"/>
    </source>
</evidence>
<reference evidence="2" key="1">
    <citation type="submission" date="2017-07" db="EMBL/GenBank/DDBJ databases">
        <title>Taro Niue Genome Assembly and Annotation.</title>
        <authorList>
            <person name="Atibalentja N."/>
            <person name="Keating K."/>
            <person name="Fields C.J."/>
        </authorList>
    </citation>
    <scope>NUCLEOTIDE SEQUENCE</scope>
    <source>
        <strain evidence="2">Niue_2</strain>
        <tissue evidence="2">Leaf</tissue>
    </source>
</reference>
<dbReference type="Proteomes" id="UP000652761">
    <property type="component" value="Unassembled WGS sequence"/>
</dbReference>
<keyword evidence="1" id="KW-0732">Signal</keyword>
<evidence type="ECO:0000313" key="3">
    <source>
        <dbReference type="Proteomes" id="UP000652761"/>
    </source>
</evidence>
<accession>A0A843UHA9</accession>
<gene>
    <name evidence="2" type="ORF">Taro_013850</name>
</gene>
<dbReference type="AlphaFoldDB" id="A0A843UHA9"/>
<feature type="chain" id="PRO_5032270778" description="Secreted protein" evidence="1">
    <location>
        <begin position="16"/>
        <end position="377"/>
    </location>
</feature>